<dbReference type="InterPro" id="IPR008503">
    <property type="entry name" value="Asp_endopeptidase"/>
</dbReference>
<organism evidence="2 3">
    <name type="scientific">Jannaschia donghaensis</name>
    <dbReference type="NCBI Taxonomy" id="420998"/>
    <lineage>
        <taxon>Bacteria</taxon>
        <taxon>Pseudomonadati</taxon>
        <taxon>Pseudomonadota</taxon>
        <taxon>Alphaproteobacteria</taxon>
        <taxon>Rhodobacterales</taxon>
        <taxon>Roseobacteraceae</taxon>
        <taxon>Jannaschia</taxon>
    </lineage>
</organism>
<dbReference type="PANTHER" id="PTHR38037">
    <property type="entry name" value="ZN_PROTEASE DOMAIN-CONTAINING PROTEIN"/>
    <property type="match status" value="1"/>
</dbReference>
<dbReference type="Proteomes" id="UP000049222">
    <property type="component" value="Unassembled WGS sequence"/>
</dbReference>
<dbReference type="Pfam" id="PF05618">
    <property type="entry name" value="Zn_protease"/>
    <property type="match status" value="1"/>
</dbReference>
<reference evidence="2 3" key="1">
    <citation type="submission" date="2015-07" db="EMBL/GenBank/DDBJ databases">
        <authorList>
            <person name="Noorani M."/>
        </authorList>
    </citation>
    <scope>NUCLEOTIDE SEQUENCE [LARGE SCALE GENOMIC DNA]</scope>
    <source>
        <strain evidence="2 3">CECT 7802</strain>
    </source>
</reference>
<name>A0A0M6YGS3_9RHOB</name>
<dbReference type="EMBL" id="CXSU01000011">
    <property type="protein sequence ID" value="CTQ49551.1"/>
    <property type="molecule type" value="Genomic_DNA"/>
</dbReference>
<sequence>MQPKNLLIVGWTETVSLPDLGLSDLKAKIDTGARTSALHASRIEQFDRDGTPWVRFRVRHEATQDRIQAECPVHDVRSIKNTSGVPQDRVIIRTNLLIAGRKWRIDLSLTDRSNMRLAMIVGRTALSAHNVAVHTRRVNIAGREARPIAPVRRGKAVL</sequence>
<keyword evidence="3" id="KW-1185">Reference proteome</keyword>
<evidence type="ECO:0000313" key="2">
    <source>
        <dbReference type="EMBL" id="CTQ49551.1"/>
    </source>
</evidence>
<gene>
    <name evidence="2" type="ORF">JDO7802_01565</name>
</gene>
<evidence type="ECO:0000313" key="3">
    <source>
        <dbReference type="Proteomes" id="UP000049222"/>
    </source>
</evidence>
<feature type="domain" description="Retropepsin-like aspartic endopeptidase" evidence="1">
    <location>
        <begin position="8"/>
        <end position="143"/>
    </location>
</feature>
<dbReference type="AlphaFoldDB" id="A0A0M6YGS3"/>
<evidence type="ECO:0000259" key="1">
    <source>
        <dbReference type="Pfam" id="PF05618"/>
    </source>
</evidence>
<proteinExistence type="predicted"/>
<dbReference type="InterPro" id="IPR021109">
    <property type="entry name" value="Peptidase_aspartic_dom_sf"/>
</dbReference>
<dbReference type="STRING" id="420998.JDO7802_01565"/>
<accession>A0A0M6YGS3</accession>
<dbReference type="RefSeq" id="WP_055084226.1">
    <property type="nucleotide sequence ID" value="NZ_CXSU01000011.1"/>
</dbReference>
<dbReference type="OrthoDB" id="9782977at2"/>
<dbReference type="SUPFAM" id="SSF50630">
    <property type="entry name" value="Acid proteases"/>
    <property type="match status" value="1"/>
</dbReference>
<protein>
    <recommendedName>
        <fullName evidence="1">Retropepsin-like aspartic endopeptidase domain-containing protein</fullName>
    </recommendedName>
</protein>
<dbReference type="PANTHER" id="PTHR38037:SF2">
    <property type="entry name" value="ATP-DEPENDENT ZINC PROTEASE DOMAIN-CONTAINING PROTEIN-RELATED"/>
    <property type="match status" value="1"/>
</dbReference>
<dbReference type="Gene3D" id="2.40.70.10">
    <property type="entry name" value="Acid Proteases"/>
    <property type="match status" value="1"/>
</dbReference>